<dbReference type="AlphaFoldDB" id="A0A0D2R8K5"/>
<organism evidence="1 2">
    <name type="scientific">Gossypium raimondii</name>
    <name type="common">Peruvian cotton</name>
    <name type="synonym">Gossypium klotzschianum subsp. raimondii</name>
    <dbReference type="NCBI Taxonomy" id="29730"/>
    <lineage>
        <taxon>Eukaryota</taxon>
        <taxon>Viridiplantae</taxon>
        <taxon>Streptophyta</taxon>
        <taxon>Embryophyta</taxon>
        <taxon>Tracheophyta</taxon>
        <taxon>Spermatophyta</taxon>
        <taxon>Magnoliopsida</taxon>
        <taxon>eudicotyledons</taxon>
        <taxon>Gunneridae</taxon>
        <taxon>Pentapetalae</taxon>
        <taxon>rosids</taxon>
        <taxon>malvids</taxon>
        <taxon>Malvales</taxon>
        <taxon>Malvaceae</taxon>
        <taxon>Malvoideae</taxon>
        <taxon>Gossypium</taxon>
    </lineage>
</organism>
<dbReference type="eggNOG" id="ENOG502S38Z">
    <property type="taxonomic scope" value="Eukaryota"/>
</dbReference>
<protein>
    <submittedName>
        <fullName evidence="1">Uncharacterized protein</fullName>
    </submittedName>
</protein>
<dbReference type="Gramene" id="KJB66782">
    <property type="protein sequence ID" value="KJB66782"/>
    <property type="gene ID" value="B456_010G158100"/>
</dbReference>
<evidence type="ECO:0000313" key="1">
    <source>
        <dbReference type="EMBL" id="KJB66782.1"/>
    </source>
</evidence>
<dbReference type="InterPro" id="IPR040344">
    <property type="entry name" value="At3g17950-like"/>
</dbReference>
<gene>
    <name evidence="1" type="ORF">B456_010G158100</name>
</gene>
<dbReference type="EMBL" id="CM001749">
    <property type="protein sequence ID" value="KJB66782.1"/>
    <property type="molecule type" value="Genomic_DNA"/>
</dbReference>
<dbReference type="OMA" id="IMAMKLR"/>
<reference evidence="1 2" key="1">
    <citation type="journal article" date="2012" name="Nature">
        <title>Repeated polyploidization of Gossypium genomes and the evolution of spinnable cotton fibres.</title>
        <authorList>
            <person name="Paterson A.H."/>
            <person name="Wendel J.F."/>
            <person name="Gundlach H."/>
            <person name="Guo H."/>
            <person name="Jenkins J."/>
            <person name="Jin D."/>
            <person name="Llewellyn D."/>
            <person name="Showmaker K.C."/>
            <person name="Shu S."/>
            <person name="Udall J."/>
            <person name="Yoo M.J."/>
            <person name="Byers R."/>
            <person name="Chen W."/>
            <person name="Doron-Faigenboim A."/>
            <person name="Duke M.V."/>
            <person name="Gong L."/>
            <person name="Grimwood J."/>
            <person name="Grover C."/>
            <person name="Grupp K."/>
            <person name="Hu G."/>
            <person name="Lee T.H."/>
            <person name="Li J."/>
            <person name="Lin L."/>
            <person name="Liu T."/>
            <person name="Marler B.S."/>
            <person name="Page J.T."/>
            <person name="Roberts A.W."/>
            <person name="Romanel E."/>
            <person name="Sanders W.S."/>
            <person name="Szadkowski E."/>
            <person name="Tan X."/>
            <person name="Tang H."/>
            <person name="Xu C."/>
            <person name="Wang J."/>
            <person name="Wang Z."/>
            <person name="Zhang D."/>
            <person name="Zhang L."/>
            <person name="Ashrafi H."/>
            <person name="Bedon F."/>
            <person name="Bowers J.E."/>
            <person name="Brubaker C.L."/>
            <person name="Chee P.W."/>
            <person name="Das S."/>
            <person name="Gingle A.R."/>
            <person name="Haigler C.H."/>
            <person name="Harker D."/>
            <person name="Hoffmann L.V."/>
            <person name="Hovav R."/>
            <person name="Jones D.C."/>
            <person name="Lemke C."/>
            <person name="Mansoor S."/>
            <person name="ur Rahman M."/>
            <person name="Rainville L.N."/>
            <person name="Rambani A."/>
            <person name="Reddy U.K."/>
            <person name="Rong J.K."/>
            <person name="Saranga Y."/>
            <person name="Scheffler B.E."/>
            <person name="Scheffler J.A."/>
            <person name="Stelly D.M."/>
            <person name="Triplett B.A."/>
            <person name="Van Deynze A."/>
            <person name="Vaslin M.F."/>
            <person name="Waghmare V.N."/>
            <person name="Walford S.A."/>
            <person name="Wright R.J."/>
            <person name="Zaki E.A."/>
            <person name="Zhang T."/>
            <person name="Dennis E.S."/>
            <person name="Mayer K.F."/>
            <person name="Peterson D.G."/>
            <person name="Rokhsar D.S."/>
            <person name="Wang X."/>
            <person name="Schmutz J."/>
        </authorList>
    </citation>
    <scope>NUCLEOTIDE SEQUENCE [LARGE SCALE GENOMIC DNA]</scope>
</reference>
<accession>A0A0D2R8K5</accession>
<evidence type="ECO:0000313" key="2">
    <source>
        <dbReference type="Proteomes" id="UP000032304"/>
    </source>
</evidence>
<dbReference type="PANTHER" id="PTHR33544:SF14">
    <property type="entry name" value="PROTEIN, PUTATIVE-RELATED"/>
    <property type="match status" value="1"/>
</dbReference>
<keyword evidence="2" id="KW-1185">Reference proteome</keyword>
<dbReference type="PANTHER" id="PTHR33544">
    <property type="entry name" value="DUF4005 DOMAIN-CONTAINING PROTEIN-RELATED"/>
    <property type="match status" value="1"/>
</dbReference>
<proteinExistence type="predicted"/>
<name>A0A0D2R8K5_GOSRA</name>
<dbReference type="Proteomes" id="UP000032304">
    <property type="component" value="Chromosome 10"/>
</dbReference>
<dbReference type="KEGG" id="gra:105772396"/>
<sequence length="146" mass="15854">MAAENQETTNGWPLGLQIMAMKLRLQERIQYSTPAVEPHSPHIPSPSFSSFCSSSNIDTESTASFFQDNNISLGKLIGFRQRDTGSVLHLQGTIGAEQNTIVSGVCNCNDVSRRHCGDLCGQGQGICIPMILGTLVKITRSRSKSK</sequence>
<dbReference type="OrthoDB" id="738796at2759"/>